<dbReference type="PATRIC" id="fig|279113.9.peg.3787"/>
<name>A0A127Q815_9BURK</name>
<dbReference type="Proteomes" id="UP000074561">
    <property type="component" value="Chromosome"/>
</dbReference>
<dbReference type="Gene3D" id="1.10.443.10">
    <property type="entry name" value="Intergrase catalytic core"/>
    <property type="match status" value="1"/>
</dbReference>
<proteinExistence type="predicted"/>
<dbReference type="InterPro" id="IPR011010">
    <property type="entry name" value="DNA_brk_join_enz"/>
</dbReference>
<dbReference type="OrthoDB" id="8768428at2"/>
<organism evidence="2 3">
    <name type="scientific">Collimonas pratensis</name>
    <dbReference type="NCBI Taxonomy" id="279113"/>
    <lineage>
        <taxon>Bacteria</taxon>
        <taxon>Pseudomonadati</taxon>
        <taxon>Pseudomonadota</taxon>
        <taxon>Betaproteobacteria</taxon>
        <taxon>Burkholderiales</taxon>
        <taxon>Oxalobacteraceae</taxon>
        <taxon>Collimonas</taxon>
    </lineage>
</organism>
<protein>
    <recommendedName>
        <fullName evidence="4">Phage integrase family protein</fullName>
    </recommendedName>
</protein>
<sequence>MTDPMQKISLIHQTARVVDLDHHLDREWFLLDSEWPDVLWRFKPTNVLEESRLVIIRWDFGLQNGLNFTDDQYAALLETSRQLIALIRNCSLSTGLAQRASTTVGYFLYLRELIRWMLSAGYASFGQLNAQALLEFQYYISQRKGVKRATLAPATIQKYLYLLIYLFRFRTQLNDGLCFDPFPGVSLGTVAGVRDRNIRRWPYTPDAIAVPLIQRSIGLVEDGCSMILQARDIYADAIAAAMARGFYAKACDDAATRALRRAAISIPGTSTTILSISELAQLVDMLYAACFIVISYLVGPRLSEILHLEAGCVRLQGEGKTAVTVIVGTIFKRQPEYHGRPHEWVAPPAAVQAVRVLEALSENHRRHAQRPQLWLRRSHARGASEWQVPCRGTLTITSNERLHNSLNRLALWLDLPTHDNKPWMLSAYQGRKTFARYAALRDRSALFALAQHLGHRERSATDIGYSGSDYRLNAEIDAEILEQSTGAWEHMLTSSGLAGRAGAEILSKRPRFRGARMKLEIRAYARMLVDVGLTLGVCDWGFCIYREHSSACLGNAAGPNTERREPSTCANCANFAVSNKHRPYWTGQLDRCNDMLNEISLPLQTLRIVRERIQEAQLIIQKLDQNPEESGNG</sequence>
<dbReference type="GO" id="GO:0003677">
    <property type="term" value="F:DNA binding"/>
    <property type="evidence" value="ECO:0007669"/>
    <property type="project" value="InterPro"/>
</dbReference>
<dbReference type="STRING" id="279113.CPter91_3815"/>
<evidence type="ECO:0000313" key="3">
    <source>
        <dbReference type="Proteomes" id="UP000074561"/>
    </source>
</evidence>
<dbReference type="SUPFAM" id="SSF56349">
    <property type="entry name" value="DNA breaking-rejoining enzymes"/>
    <property type="match status" value="1"/>
</dbReference>
<dbReference type="GO" id="GO:0006310">
    <property type="term" value="P:DNA recombination"/>
    <property type="evidence" value="ECO:0007669"/>
    <property type="project" value="UniProtKB-KW"/>
</dbReference>
<dbReference type="InterPro" id="IPR013762">
    <property type="entry name" value="Integrase-like_cat_sf"/>
</dbReference>
<evidence type="ECO:0000256" key="1">
    <source>
        <dbReference type="ARBA" id="ARBA00023172"/>
    </source>
</evidence>
<evidence type="ECO:0008006" key="4">
    <source>
        <dbReference type="Google" id="ProtNLM"/>
    </source>
</evidence>
<gene>
    <name evidence="2" type="ORF">CPter91_3815</name>
</gene>
<reference evidence="2 3" key="1">
    <citation type="submission" date="2015-11" db="EMBL/GenBank/DDBJ databases">
        <title>Exploring the genomic traits of fungus-feeding bacterial genus Collimonas.</title>
        <authorList>
            <person name="Song C."/>
            <person name="Schmidt R."/>
            <person name="de Jager V."/>
            <person name="Krzyzanowska D."/>
            <person name="Jongedijk E."/>
            <person name="Cankar K."/>
            <person name="Beekwilder J."/>
            <person name="van Veen A."/>
            <person name="de Boer W."/>
            <person name="van Veen J.A."/>
            <person name="Garbeva P."/>
        </authorList>
    </citation>
    <scope>NUCLEOTIDE SEQUENCE [LARGE SCALE GENOMIC DNA]</scope>
    <source>
        <strain evidence="2 3">Ter91</strain>
    </source>
</reference>
<keyword evidence="1" id="KW-0233">DNA recombination</keyword>
<dbReference type="AlphaFoldDB" id="A0A127Q815"/>
<dbReference type="GO" id="GO:0015074">
    <property type="term" value="P:DNA integration"/>
    <property type="evidence" value="ECO:0007669"/>
    <property type="project" value="InterPro"/>
</dbReference>
<dbReference type="KEGG" id="cpra:CPter91_3815"/>
<dbReference type="EMBL" id="CP013234">
    <property type="protein sequence ID" value="AMP06136.1"/>
    <property type="molecule type" value="Genomic_DNA"/>
</dbReference>
<evidence type="ECO:0000313" key="2">
    <source>
        <dbReference type="EMBL" id="AMP06136.1"/>
    </source>
</evidence>
<dbReference type="RefSeq" id="WP_061942458.1">
    <property type="nucleotide sequence ID" value="NZ_CP013234.1"/>
</dbReference>
<accession>A0A127Q815</accession>